<sequence>KNRYNEGKVYDIGSSTSIDYNIVLNISPDIVFLGDWPQHDAMEEKLKELNLTVSRFYTYIEPTFLGRIEWAKFAAAFWGHNVYEKANNYFQNAWKKYMDLKRKTYGANYINAVTFSAFTSGKVYIPQGQNYYASWINDFRGNYIFSYIPGTKSQKIDTELFVEKAKNADVVIFRQFKNITTADEIMNYYPFLGNIKEWKAYKNGRFYISRPDYYIWEAKDPIGMMEDFAKMLHPEKFPNGDNDLKYYHKVK</sequence>
<protein>
    <submittedName>
        <fullName evidence="2">ABC transporter periplasmic subunit</fullName>
    </submittedName>
</protein>
<dbReference type="PATRIC" id="fig|1069083.5.peg.1054"/>
<gene>
    <name evidence="2" type="ORF">J422_05399</name>
</gene>
<reference evidence="2 3" key="1">
    <citation type="journal article" date="2013" name="Genome Announc.">
        <title>Draft Genome Sequence of a Highly Flagellated, Fast-Swimming Archaeon, Methanocaldococcus villosus Strain KIN24-T80 (DSM 22612).</title>
        <authorList>
            <person name="Thennarasu S."/>
            <person name="Polireddy D."/>
            <person name="Antony A."/>
            <person name="Yada M.R."/>
            <person name="Algarawi S."/>
            <person name="Sivakumar N."/>
        </authorList>
    </citation>
    <scope>NUCLEOTIDE SEQUENCE [LARGE SCALE GENOMIC DNA]</scope>
    <source>
        <strain evidence="2 3">KIN24-T80</strain>
    </source>
</reference>
<dbReference type="PANTHER" id="PTHR30535:SF34">
    <property type="entry name" value="MOLYBDATE-BINDING PROTEIN MOLA"/>
    <property type="match status" value="1"/>
</dbReference>
<dbReference type="Pfam" id="PF01497">
    <property type="entry name" value="Peripla_BP_2"/>
    <property type="match status" value="1"/>
</dbReference>
<dbReference type="EMBL" id="APMM01000038">
    <property type="protein sequence ID" value="ENN95891.1"/>
    <property type="molecule type" value="Genomic_DNA"/>
</dbReference>
<dbReference type="OrthoDB" id="24039at2157"/>
<dbReference type="Gene3D" id="3.40.50.1980">
    <property type="entry name" value="Nitrogenase molybdenum iron protein domain"/>
    <property type="match status" value="2"/>
</dbReference>
<dbReference type="InterPro" id="IPR002491">
    <property type="entry name" value="ABC_transptr_periplasmic_BD"/>
</dbReference>
<dbReference type="InterPro" id="IPR050902">
    <property type="entry name" value="ABC_Transporter_SBP"/>
</dbReference>
<name>N6VRV1_9EURY</name>
<dbReference type="RefSeq" id="WP_004592446.1">
    <property type="nucleotide sequence ID" value="NZ_APMM01000038.1"/>
</dbReference>
<evidence type="ECO:0000313" key="3">
    <source>
        <dbReference type="Proteomes" id="UP000053695"/>
    </source>
</evidence>
<feature type="non-terminal residue" evidence="2">
    <location>
        <position position="1"/>
    </location>
</feature>
<evidence type="ECO:0000259" key="1">
    <source>
        <dbReference type="Pfam" id="PF01497"/>
    </source>
</evidence>
<dbReference type="PANTHER" id="PTHR30535">
    <property type="entry name" value="VITAMIN B12-BINDING PROTEIN"/>
    <property type="match status" value="1"/>
</dbReference>
<accession>N6VRV1</accession>
<evidence type="ECO:0000313" key="2">
    <source>
        <dbReference type="EMBL" id="ENN95891.1"/>
    </source>
</evidence>
<keyword evidence="3" id="KW-1185">Reference proteome</keyword>
<comment type="caution">
    <text evidence="2">The sequence shown here is derived from an EMBL/GenBank/DDBJ whole genome shotgun (WGS) entry which is preliminary data.</text>
</comment>
<proteinExistence type="predicted"/>
<feature type="domain" description="Fe/B12 periplasmic-binding" evidence="1">
    <location>
        <begin position="5"/>
        <end position="212"/>
    </location>
</feature>
<dbReference type="Proteomes" id="UP000053695">
    <property type="component" value="Unassembled WGS sequence"/>
</dbReference>
<dbReference type="AlphaFoldDB" id="N6VRV1"/>
<organism evidence="2 3">
    <name type="scientific">Methanocaldococcus villosus KIN24-T80</name>
    <dbReference type="NCBI Taxonomy" id="1069083"/>
    <lineage>
        <taxon>Archaea</taxon>
        <taxon>Methanobacteriati</taxon>
        <taxon>Methanobacteriota</taxon>
        <taxon>Methanomada group</taxon>
        <taxon>Methanococci</taxon>
        <taxon>Methanococcales</taxon>
        <taxon>Methanocaldococcaceae</taxon>
        <taxon>Methanocaldococcus</taxon>
    </lineage>
</organism>
<dbReference type="SUPFAM" id="SSF53807">
    <property type="entry name" value="Helical backbone' metal receptor"/>
    <property type="match status" value="1"/>
</dbReference>
<dbReference type="STRING" id="1069083.GCA_000371805_00458"/>